<dbReference type="AlphaFoldDB" id="A0A392RVB2"/>
<organism evidence="1 2">
    <name type="scientific">Trifolium medium</name>
    <dbReference type="NCBI Taxonomy" id="97028"/>
    <lineage>
        <taxon>Eukaryota</taxon>
        <taxon>Viridiplantae</taxon>
        <taxon>Streptophyta</taxon>
        <taxon>Embryophyta</taxon>
        <taxon>Tracheophyta</taxon>
        <taxon>Spermatophyta</taxon>
        <taxon>Magnoliopsida</taxon>
        <taxon>eudicotyledons</taxon>
        <taxon>Gunneridae</taxon>
        <taxon>Pentapetalae</taxon>
        <taxon>rosids</taxon>
        <taxon>fabids</taxon>
        <taxon>Fabales</taxon>
        <taxon>Fabaceae</taxon>
        <taxon>Papilionoideae</taxon>
        <taxon>50 kb inversion clade</taxon>
        <taxon>NPAAA clade</taxon>
        <taxon>Hologalegina</taxon>
        <taxon>IRL clade</taxon>
        <taxon>Trifolieae</taxon>
        <taxon>Trifolium</taxon>
    </lineage>
</organism>
<dbReference type="Proteomes" id="UP000265520">
    <property type="component" value="Unassembled WGS sequence"/>
</dbReference>
<protein>
    <submittedName>
        <fullName evidence="1">Uncharacterized protein</fullName>
    </submittedName>
</protein>
<proteinExistence type="predicted"/>
<keyword evidence="2" id="KW-1185">Reference proteome</keyword>
<reference evidence="1 2" key="1">
    <citation type="journal article" date="2018" name="Front. Plant Sci.">
        <title>Red Clover (Trifolium pratense) and Zigzag Clover (T. medium) - A Picture of Genomic Similarities and Differences.</title>
        <authorList>
            <person name="Dluhosova J."/>
            <person name="Istvanek J."/>
            <person name="Nedelnik J."/>
            <person name="Repkova J."/>
        </authorList>
    </citation>
    <scope>NUCLEOTIDE SEQUENCE [LARGE SCALE GENOMIC DNA]</scope>
    <source>
        <strain evidence="2">cv. 10/8</strain>
        <tissue evidence="1">Leaf</tissue>
    </source>
</reference>
<evidence type="ECO:0000313" key="2">
    <source>
        <dbReference type="Proteomes" id="UP000265520"/>
    </source>
</evidence>
<dbReference type="EMBL" id="LXQA010275793">
    <property type="protein sequence ID" value="MCI40097.1"/>
    <property type="molecule type" value="Genomic_DNA"/>
</dbReference>
<sequence>QAQQPRKSSPLEEAFNQFVKISQSNFENMQSTAVNQGASIKNLETQIGQLTKLITKLSKDYAGNTVENPIKKACKAVGERVGKKEEEMKEKWEEDEKELGQFQKWFKQLGMTLEEAYVEF</sequence>
<feature type="non-terminal residue" evidence="1">
    <location>
        <position position="120"/>
    </location>
</feature>
<comment type="caution">
    <text evidence="1">The sequence shown here is derived from an EMBL/GenBank/DDBJ whole genome shotgun (WGS) entry which is preliminary data.</text>
</comment>
<feature type="non-terminal residue" evidence="1">
    <location>
        <position position="1"/>
    </location>
</feature>
<name>A0A392RVB2_9FABA</name>
<accession>A0A392RVB2</accession>
<evidence type="ECO:0000313" key="1">
    <source>
        <dbReference type="EMBL" id="MCI40097.1"/>
    </source>
</evidence>